<feature type="domain" description="DUF7134" evidence="13">
    <location>
        <begin position="13"/>
        <end position="158"/>
    </location>
</feature>
<dbReference type="InterPro" id="IPR055558">
    <property type="entry name" value="DUF7134"/>
</dbReference>
<dbReference type="Pfam" id="PF23539">
    <property type="entry name" value="DUF7134"/>
    <property type="match status" value="1"/>
</dbReference>
<dbReference type="GO" id="GO:0046983">
    <property type="term" value="F:protein dimerization activity"/>
    <property type="evidence" value="ECO:0007669"/>
    <property type="project" value="InterPro"/>
</dbReference>
<evidence type="ECO:0000313" key="14">
    <source>
        <dbReference type="EMBL" id="MQY06992.1"/>
    </source>
</evidence>
<evidence type="ECO:0000256" key="8">
    <source>
        <dbReference type="ARBA" id="ARBA00023012"/>
    </source>
</evidence>
<evidence type="ECO:0000256" key="2">
    <source>
        <dbReference type="ARBA" id="ARBA00012438"/>
    </source>
</evidence>
<dbReference type="PANTHER" id="PTHR24421">
    <property type="entry name" value="NITRATE/NITRITE SENSOR PROTEIN NARX-RELATED"/>
    <property type="match status" value="1"/>
</dbReference>
<dbReference type="SUPFAM" id="SSF55874">
    <property type="entry name" value="ATPase domain of HSP90 chaperone/DNA topoisomerase II/histidine kinase"/>
    <property type="match status" value="1"/>
</dbReference>
<feature type="coiled-coil region" evidence="9">
    <location>
        <begin position="157"/>
        <end position="184"/>
    </location>
</feature>
<evidence type="ECO:0000256" key="7">
    <source>
        <dbReference type="ARBA" id="ARBA00022840"/>
    </source>
</evidence>
<dbReference type="InterPro" id="IPR036890">
    <property type="entry name" value="HATPase_C_sf"/>
</dbReference>
<keyword evidence="4" id="KW-0808">Transferase</keyword>
<evidence type="ECO:0000256" key="5">
    <source>
        <dbReference type="ARBA" id="ARBA00022741"/>
    </source>
</evidence>
<proteinExistence type="predicted"/>
<dbReference type="Proteomes" id="UP000487268">
    <property type="component" value="Unassembled WGS sequence"/>
</dbReference>
<dbReference type="InterPro" id="IPR050482">
    <property type="entry name" value="Sensor_HK_TwoCompSys"/>
</dbReference>
<dbReference type="InterPro" id="IPR003594">
    <property type="entry name" value="HATPase_dom"/>
</dbReference>
<reference evidence="14 15" key="1">
    <citation type="submission" date="2019-10" db="EMBL/GenBank/DDBJ databases">
        <title>Actinomadura rubteroloni sp. nov. and Actinomadura macrotermitis sp. nov., isolated from the gut of fungus growing-termite Macrotermes natalensis.</title>
        <authorList>
            <person name="Benndorf R."/>
            <person name="Martin K."/>
            <person name="Kuefner M."/>
            <person name="De Beer W."/>
            <person name="Kaster A.-K."/>
            <person name="Vollmers J."/>
            <person name="Poulsen M."/>
            <person name="Beemelmanns C."/>
        </authorList>
    </citation>
    <scope>NUCLEOTIDE SEQUENCE [LARGE SCALE GENOMIC DNA]</scope>
    <source>
        <strain evidence="14 15">RB68</strain>
    </source>
</reference>
<keyword evidence="10" id="KW-0812">Transmembrane</keyword>
<evidence type="ECO:0000256" key="4">
    <source>
        <dbReference type="ARBA" id="ARBA00022679"/>
    </source>
</evidence>
<evidence type="ECO:0000256" key="1">
    <source>
        <dbReference type="ARBA" id="ARBA00000085"/>
    </source>
</evidence>
<evidence type="ECO:0000313" key="15">
    <source>
        <dbReference type="Proteomes" id="UP000487268"/>
    </source>
</evidence>
<dbReference type="CDD" id="cd16917">
    <property type="entry name" value="HATPase_UhpB-NarQ-NarX-like"/>
    <property type="match status" value="1"/>
</dbReference>
<dbReference type="InterPro" id="IPR011712">
    <property type="entry name" value="Sig_transdc_His_kin_sub3_dim/P"/>
</dbReference>
<dbReference type="Gene3D" id="3.30.565.10">
    <property type="entry name" value="Histidine kinase-like ATPase, C-terminal domain"/>
    <property type="match status" value="1"/>
</dbReference>
<comment type="catalytic activity">
    <reaction evidence="1">
        <text>ATP + protein L-histidine = ADP + protein N-phospho-L-histidine.</text>
        <dbReference type="EC" id="2.7.13.3"/>
    </reaction>
</comment>
<evidence type="ECO:0000256" key="3">
    <source>
        <dbReference type="ARBA" id="ARBA00022553"/>
    </source>
</evidence>
<evidence type="ECO:0000259" key="13">
    <source>
        <dbReference type="Pfam" id="PF23539"/>
    </source>
</evidence>
<dbReference type="EC" id="2.7.13.3" evidence="2"/>
<dbReference type="EMBL" id="WEGH01000003">
    <property type="protein sequence ID" value="MQY06992.1"/>
    <property type="molecule type" value="Genomic_DNA"/>
</dbReference>
<keyword evidence="10" id="KW-0472">Membrane</keyword>
<keyword evidence="10" id="KW-1133">Transmembrane helix</keyword>
<dbReference type="Gene3D" id="1.20.5.1930">
    <property type="match status" value="1"/>
</dbReference>
<evidence type="ECO:0000259" key="12">
    <source>
        <dbReference type="Pfam" id="PF07730"/>
    </source>
</evidence>
<name>A0A7K0C1N3_9ACTN</name>
<feature type="transmembrane region" description="Helical" evidence="10">
    <location>
        <begin position="59"/>
        <end position="77"/>
    </location>
</feature>
<keyword evidence="8" id="KW-0902">Two-component regulatory system</keyword>
<feature type="transmembrane region" description="Helical" evidence="10">
    <location>
        <begin position="140"/>
        <end position="157"/>
    </location>
</feature>
<evidence type="ECO:0000256" key="6">
    <source>
        <dbReference type="ARBA" id="ARBA00022777"/>
    </source>
</evidence>
<protein>
    <recommendedName>
        <fullName evidence="2">histidine kinase</fullName>
        <ecNumber evidence="2">2.7.13.3</ecNumber>
    </recommendedName>
</protein>
<dbReference type="AlphaFoldDB" id="A0A7K0C1N3"/>
<accession>A0A7K0C1N3</accession>
<dbReference type="GO" id="GO:0016020">
    <property type="term" value="C:membrane"/>
    <property type="evidence" value="ECO:0007669"/>
    <property type="project" value="InterPro"/>
</dbReference>
<dbReference type="GO" id="GO:0000155">
    <property type="term" value="F:phosphorelay sensor kinase activity"/>
    <property type="evidence" value="ECO:0007669"/>
    <property type="project" value="InterPro"/>
</dbReference>
<evidence type="ECO:0000259" key="11">
    <source>
        <dbReference type="Pfam" id="PF02518"/>
    </source>
</evidence>
<sequence>MAGRARARAASLPRTTDAAFVALTVFDVVTLAAHRPAPGVLGLALWGAQTAPLLRRRRWPLGTLAAMTAAFVAFTVLDPVPGKTPGPYFLVLGVYAAARHAPTAASLPGAVLALVTAAATDLACGRSPIPRPDSLQPVTATTYLVFLSVAYALGHALRRIDLDARRLREANERLRVERERNARQAVLTERARIARDLHDVVAHHVSAIAVQARSTEDALPGDPALGRQGAARIAETADTALVEMRRILGLLGGTAGAQPSLGGLDRLIETAEAAGCRVRADVAAEAAALPPPVQVTAYRIVQEALTNVRKHAGPADVRITLRLTGGGLVVEVGNGPPPGPPAVPGSGYGLVGLRERVAAFGGSLHAGPDPAGGWLVRAELPLEGVR</sequence>
<keyword evidence="5" id="KW-0547">Nucleotide-binding</keyword>
<feature type="domain" description="Signal transduction histidine kinase subgroup 3 dimerisation and phosphoacceptor" evidence="12">
    <location>
        <begin position="189"/>
        <end position="251"/>
    </location>
</feature>
<evidence type="ECO:0000256" key="9">
    <source>
        <dbReference type="SAM" id="Coils"/>
    </source>
</evidence>
<gene>
    <name evidence="14" type="ORF">ACRB68_50890</name>
</gene>
<keyword evidence="15" id="KW-1185">Reference proteome</keyword>
<dbReference type="Pfam" id="PF07730">
    <property type="entry name" value="HisKA_3"/>
    <property type="match status" value="1"/>
</dbReference>
<keyword evidence="3" id="KW-0597">Phosphoprotein</keyword>
<evidence type="ECO:0000256" key="10">
    <source>
        <dbReference type="SAM" id="Phobius"/>
    </source>
</evidence>
<keyword evidence="9" id="KW-0175">Coiled coil</keyword>
<organism evidence="14 15">
    <name type="scientific">Actinomadura macrotermitis</name>
    <dbReference type="NCBI Taxonomy" id="2585200"/>
    <lineage>
        <taxon>Bacteria</taxon>
        <taxon>Bacillati</taxon>
        <taxon>Actinomycetota</taxon>
        <taxon>Actinomycetes</taxon>
        <taxon>Streptosporangiales</taxon>
        <taxon>Thermomonosporaceae</taxon>
        <taxon>Actinomadura</taxon>
    </lineage>
</organism>
<feature type="domain" description="Histidine kinase/HSP90-like ATPase" evidence="11">
    <location>
        <begin position="295"/>
        <end position="383"/>
    </location>
</feature>
<dbReference type="PANTHER" id="PTHR24421:SF10">
    <property type="entry name" value="NITRATE_NITRITE SENSOR PROTEIN NARQ"/>
    <property type="match status" value="1"/>
</dbReference>
<dbReference type="Pfam" id="PF02518">
    <property type="entry name" value="HATPase_c"/>
    <property type="match status" value="1"/>
</dbReference>
<keyword evidence="6" id="KW-0418">Kinase</keyword>
<keyword evidence="7" id="KW-0067">ATP-binding</keyword>
<comment type="caution">
    <text evidence="14">The sequence shown here is derived from an EMBL/GenBank/DDBJ whole genome shotgun (WGS) entry which is preliminary data.</text>
</comment>
<dbReference type="GO" id="GO:0005524">
    <property type="term" value="F:ATP binding"/>
    <property type="evidence" value="ECO:0007669"/>
    <property type="project" value="UniProtKB-KW"/>
</dbReference>